<evidence type="ECO:0000313" key="7">
    <source>
        <dbReference type="Proteomes" id="UP001589568"/>
    </source>
</evidence>
<dbReference type="CDD" id="cd00200">
    <property type="entry name" value="WD40"/>
    <property type="match status" value="2"/>
</dbReference>
<dbReference type="Pfam" id="PF13560">
    <property type="entry name" value="HTH_31"/>
    <property type="match status" value="1"/>
</dbReference>
<dbReference type="InterPro" id="IPR019775">
    <property type="entry name" value="WD40_repeat_CS"/>
</dbReference>
<dbReference type="Pfam" id="PF20703">
    <property type="entry name" value="nSTAND1"/>
    <property type="match status" value="1"/>
</dbReference>
<dbReference type="InterPro" id="IPR036322">
    <property type="entry name" value="WD40_repeat_dom_sf"/>
</dbReference>
<dbReference type="PRINTS" id="PR00320">
    <property type="entry name" value="GPROTEINBRPT"/>
</dbReference>
<dbReference type="SUPFAM" id="SSF50978">
    <property type="entry name" value="WD40 repeat-like"/>
    <property type="match status" value="1"/>
</dbReference>
<dbReference type="SUPFAM" id="SSF50998">
    <property type="entry name" value="Quinoprotein alcohol dehydrogenase-like"/>
    <property type="match status" value="1"/>
</dbReference>
<feature type="repeat" description="WD" evidence="3">
    <location>
        <begin position="903"/>
        <end position="946"/>
    </location>
</feature>
<dbReference type="InterPro" id="IPR001387">
    <property type="entry name" value="Cro/C1-type_HTH"/>
</dbReference>
<feature type="repeat" description="WD" evidence="3">
    <location>
        <begin position="645"/>
        <end position="686"/>
    </location>
</feature>
<sequence>MEIPGAVLRRLRVARGLSLNELARLTHYTKGYLSKVETGEKALSIGVARACDAALRTGGELTDLAEALAPPGGGCPYRGLRPYEPEDARWFFGRDRAVGALLARLADPPRGPLIVVAPSGAGKTSLLRAGLLPALRRGTLPTPSSRTWPVIVLTPGEHPVATLLTRIGTLIGHTPGEDPAEDPAKDPAKDPAEDPAEDFADDPAVLIRWIADAFNDQTCAAAARRLVLIVDQLEEIFTLCSDETERRTFLSAIDALAGAGALVVLGLRADFYGHCLSHPTLLTALREAQIPLGPMNVAELRTAITGPAHQAGLTVEPALVELLLRDMGLPATIDEHDSVHEPGTLPLLSHALLTTWQHRTGDTLTLAGYRKTGGITGAVAATAEQVYTALDPTAQNIARRLLLHMVRVEETGAETRRPIDISTLPPAHFPPAPTAQVIDAFTTARLLTLTDDSARLAHEALLRAWPRLREWIHADRAGLRTHRRLAETASAWDREARDPSLLYRGTRLRTALDWAAANRAALTTTEQEFLDACQAAQAAEQATARRHARLRRKAFAGLAVLLVAALTSTVFAVNAARTAEQRLVLAQKEKNLNLSHSLAVQSESLLDRDSTVAQLLAVAAHRIAPTAAARRAMLNALAHPARGELIGHSEPVVRSVFSPDGRLLASAGFDGTVLLWDVTTRRQTGRLTSHHHGLYTTAFSPDGRLLVTAGASSTVRLWDVTTRRQVAELAGHQGSVHATDFSPDGRLLATAGFDGTVRLWDVADHRQVGELTGHRDAVYAADFSPDGRLLVTGGADKTVRLWNVADRRQVGEPLARHDHAVPDVDFSPDGRLIAVVADDRTVRLWAAATRRPAGAPLTGRPDHRIDTVTFSPDGRTLVGGGRGGGGALLAWDVATRHQIGAPLLGHADWVADVEFSPDGRLLVSSSSHGDNTVRLWDMATHRPLGPPIDREAGAVQAVAFSPDGRVLATGVTDQDEQHGAVRLWDARTRHPLGPPLTGHLSPVTELRFSPDGRTLVSTDTAAPVRLWDVRARRPAAVLKEVYGDEAAFSPDGRLLATARTGIVEGYERAQIPNVQLLDVATRRPLGAPLLDRTQGLVDLEFSPDGRTLAVAGEQTFDRETGVTRNQVEFYDVATRRPAGAPLIGHTGALTDIEFAPEGHILASAGTDKMVRLWDVATRRQIGVPLSGHDEEVTDVAFAPDGRLASADVGGTIRLWDVATHRPIGAPLTASDLALRTLAFNPDGRTLAAAGDDGDTRLWDVALPPDLAGALCTIASRARPQLTPAEWRQYLPHEPIRPICQARSMMSK</sequence>
<feature type="repeat" description="WD" evidence="3">
    <location>
        <begin position="771"/>
        <end position="812"/>
    </location>
</feature>
<keyword evidence="1 3" id="KW-0853">WD repeat</keyword>
<dbReference type="Proteomes" id="UP001589568">
    <property type="component" value="Unassembled WGS sequence"/>
</dbReference>
<evidence type="ECO:0000256" key="2">
    <source>
        <dbReference type="ARBA" id="ARBA00022737"/>
    </source>
</evidence>
<dbReference type="InterPro" id="IPR010982">
    <property type="entry name" value="Lambda_DNA-bd_dom_sf"/>
</dbReference>
<dbReference type="PROSITE" id="PS50294">
    <property type="entry name" value="WD_REPEATS_REGION"/>
    <property type="match status" value="10"/>
</dbReference>
<evidence type="ECO:0000313" key="6">
    <source>
        <dbReference type="EMBL" id="MFB9469215.1"/>
    </source>
</evidence>
<feature type="region of interest" description="Disordered" evidence="4">
    <location>
        <begin position="171"/>
        <end position="197"/>
    </location>
</feature>
<feature type="repeat" description="WD" evidence="3">
    <location>
        <begin position="996"/>
        <end position="1037"/>
    </location>
</feature>
<feature type="repeat" description="WD" evidence="3">
    <location>
        <begin position="687"/>
        <end position="728"/>
    </location>
</feature>
<dbReference type="PANTHER" id="PTHR19879:SF9">
    <property type="entry name" value="TRANSCRIPTION INITIATION FACTOR TFIID SUBUNIT 5"/>
    <property type="match status" value="1"/>
</dbReference>
<reference evidence="6 7" key="1">
    <citation type="submission" date="2024-09" db="EMBL/GenBank/DDBJ databases">
        <authorList>
            <person name="Sun Q."/>
            <person name="Mori K."/>
        </authorList>
    </citation>
    <scope>NUCLEOTIDE SEQUENCE [LARGE SCALE GENOMIC DNA]</scope>
    <source>
        <strain evidence="6 7">JCM 3324</strain>
    </source>
</reference>
<dbReference type="Gene3D" id="2.130.10.10">
    <property type="entry name" value="YVTN repeat-like/Quinoprotein amine dehydrogenase"/>
    <property type="match status" value="5"/>
</dbReference>
<dbReference type="PROSITE" id="PS00678">
    <property type="entry name" value="WD_REPEATS_1"/>
    <property type="match status" value="6"/>
</dbReference>
<dbReference type="InterPro" id="IPR015943">
    <property type="entry name" value="WD40/YVTN_repeat-like_dom_sf"/>
</dbReference>
<dbReference type="PROSITE" id="PS50943">
    <property type="entry name" value="HTH_CROC1"/>
    <property type="match status" value="1"/>
</dbReference>
<comment type="caution">
    <text evidence="6">The sequence shown here is derived from an EMBL/GenBank/DDBJ whole genome shotgun (WGS) entry which is preliminary data.</text>
</comment>
<dbReference type="EMBL" id="JBHMCF010000007">
    <property type="protein sequence ID" value="MFB9469215.1"/>
    <property type="molecule type" value="Genomic_DNA"/>
</dbReference>
<feature type="repeat" description="WD" evidence="3">
    <location>
        <begin position="1227"/>
        <end position="1260"/>
    </location>
</feature>
<dbReference type="SMART" id="SM00320">
    <property type="entry name" value="WD40"/>
    <property type="match status" value="12"/>
</dbReference>
<dbReference type="InterPro" id="IPR020472">
    <property type="entry name" value="WD40_PAC1"/>
</dbReference>
<dbReference type="PANTHER" id="PTHR19879">
    <property type="entry name" value="TRANSCRIPTION INITIATION FACTOR TFIID"/>
    <property type="match status" value="1"/>
</dbReference>
<proteinExistence type="predicted"/>
<keyword evidence="7" id="KW-1185">Reference proteome</keyword>
<dbReference type="InterPro" id="IPR001680">
    <property type="entry name" value="WD40_rpt"/>
</dbReference>
<keyword evidence="2" id="KW-0677">Repeat</keyword>
<evidence type="ECO:0000259" key="5">
    <source>
        <dbReference type="PROSITE" id="PS50943"/>
    </source>
</evidence>
<dbReference type="PROSITE" id="PS50082">
    <property type="entry name" value="WD_REPEATS_2"/>
    <property type="match status" value="10"/>
</dbReference>
<evidence type="ECO:0000256" key="3">
    <source>
        <dbReference type="PROSITE-ProRule" id="PRU00221"/>
    </source>
</evidence>
<evidence type="ECO:0000256" key="1">
    <source>
        <dbReference type="ARBA" id="ARBA00022574"/>
    </source>
</evidence>
<dbReference type="InterPro" id="IPR011047">
    <property type="entry name" value="Quinoprotein_ADH-like_sf"/>
</dbReference>
<feature type="repeat" description="WD" evidence="3">
    <location>
        <begin position="1142"/>
        <end position="1183"/>
    </location>
</feature>
<feature type="repeat" description="WD" evidence="3">
    <location>
        <begin position="1185"/>
        <end position="1225"/>
    </location>
</feature>
<feature type="domain" description="HTH cro/C1-type" evidence="5">
    <location>
        <begin position="8"/>
        <end position="64"/>
    </location>
</feature>
<evidence type="ECO:0000256" key="4">
    <source>
        <dbReference type="SAM" id="MobiDB-lite"/>
    </source>
</evidence>
<feature type="repeat" description="WD" evidence="3">
    <location>
        <begin position="729"/>
        <end position="770"/>
    </location>
</feature>
<organism evidence="6 7">
    <name type="scientific">Nonomuraea salmonea</name>
    <dbReference type="NCBI Taxonomy" id="46181"/>
    <lineage>
        <taxon>Bacteria</taxon>
        <taxon>Bacillati</taxon>
        <taxon>Actinomycetota</taxon>
        <taxon>Actinomycetes</taxon>
        <taxon>Streptosporangiales</taxon>
        <taxon>Streptosporangiaceae</taxon>
        <taxon>Nonomuraea</taxon>
    </lineage>
</organism>
<dbReference type="SUPFAM" id="SSF47413">
    <property type="entry name" value="lambda repressor-like DNA-binding domains"/>
    <property type="match status" value="1"/>
</dbReference>
<dbReference type="Gene3D" id="1.10.260.40">
    <property type="entry name" value="lambda repressor-like DNA-binding domains"/>
    <property type="match status" value="1"/>
</dbReference>
<name>A0ABV5NFY7_9ACTN</name>
<feature type="compositionally biased region" description="Basic and acidic residues" evidence="4">
    <location>
        <begin position="182"/>
        <end position="192"/>
    </location>
</feature>
<dbReference type="SUPFAM" id="SSF52540">
    <property type="entry name" value="P-loop containing nucleoside triphosphate hydrolases"/>
    <property type="match status" value="1"/>
</dbReference>
<dbReference type="RefSeq" id="WP_379482781.1">
    <property type="nucleotide sequence ID" value="NZ_JBHMCF010000007.1"/>
</dbReference>
<dbReference type="SMART" id="SM00530">
    <property type="entry name" value="HTH_XRE"/>
    <property type="match status" value="1"/>
</dbReference>
<dbReference type="Pfam" id="PF00400">
    <property type="entry name" value="WD40"/>
    <property type="match status" value="11"/>
</dbReference>
<dbReference type="InterPro" id="IPR027417">
    <property type="entry name" value="P-loop_NTPase"/>
</dbReference>
<feature type="repeat" description="WD" evidence="3">
    <location>
        <begin position="814"/>
        <end position="845"/>
    </location>
</feature>
<gene>
    <name evidence="6" type="ORF">ACFFR3_06840</name>
</gene>
<protein>
    <submittedName>
        <fullName evidence="6">Helix-turn-helix domain-containing protein</fullName>
    </submittedName>
</protein>
<accession>A0ABV5NFY7</accession>
<dbReference type="InterPro" id="IPR049052">
    <property type="entry name" value="nSTAND1"/>
</dbReference>
<dbReference type="CDD" id="cd00093">
    <property type="entry name" value="HTH_XRE"/>
    <property type="match status" value="1"/>
</dbReference>